<dbReference type="InterPro" id="IPR025375">
    <property type="entry name" value="DUF4365"/>
</dbReference>
<sequence>MNLPKVTENQFTERLGVCAVEHKLTLKRFIWRETRNTDVGIDGQIELVNDDGTCAGSIVAAQVKSGCSYFESHDEGYVYFTPEEKHRHYWGNFPVPVILFLHNPATDLTLWIDARRFYRSPENAGEKRIKIPLTNNLDVASKDDLVEGFAFATKIFRDTDEIIHELTQNVKAFGNVDVTFLELFGLGLTDVGNKLYFSLNLLFDIIDRKSNGRYSMSFGAEEFGFLNNYIRFLISQNLIYYDLSEYLIDWEDRQMVPIFISPVTPRGQEVLCSLCHNRPYLFHERFVNMDFASAPPDFDEIMKFVDEIKGQKVSGGIIAPSIDAVPAVDAVG</sequence>
<protein>
    <submittedName>
        <fullName evidence="2">DUF4365 domain-containing protein</fullName>
    </submittedName>
</protein>
<keyword evidence="3" id="KW-1185">Reference proteome</keyword>
<gene>
    <name evidence="2" type="ORF">JZM60_11325</name>
</gene>
<organism evidence="2 3">
    <name type="scientific">Geobacter benzoatilyticus</name>
    <dbReference type="NCBI Taxonomy" id="2815309"/>
    <lineage>
        <taxon>Bacteria</taxon>
        <taxon>Pseudomonadati</taxon>
        <taxon>Thermodesulfobacteriota</taxon>
        <taxon>Desulfuromonadia</taxon>
        <taxon>Geobacterales</taxon>
        <taxon>Geobacteraceae</taxon>
        <taxon>Geobacter</taxon>
    </lineage>
</organism>
<dbReference type="Proteomes" id="UP000663651">
    <property type="component" value="Chromosome"/>
</dbReference>
<dbReference type="RefSeq" id="WP_207162566.1">
    <property type="nucleotide sequence ID" value="NZ_CP071382.1"/>
</dbReference>
<evidence type="ECO:0000313" key="3">
    <source>
        <dbReference type="Proteomes" id="UP000663651"/>
    </source>
</evidence>
<reference evidence="2 3" key="1">
    <citation type="submission" date="2021-03" db="EMBL/GenBank/DDBJ databases">
        <title>Geobacter metallireducens gen. nov. sp. nov., a microorganism capable of coupling the complete oxidation of organic compounds to the reduction of iron and other metals.</title>
        <authorList>
            <person name="Li Y."/>
        </authorList>
    </citation>
    <scope>NUCLEOTIDE SEQUENCE [LARGE SCALE GENOMIC DNA]</scope>
    <source>
        <strain evidence="2 3">Jerry-YX</strain>
    </source>
</reference>
<dbReference type="EMBL" id="CP071382">
    <property type="protein sequence ID" value="QSV44752.1"/>
    <property type="molecule type" value="Genomic_DNA"/>
</dbReference>
<dbReference type="Pfam" id="PF14280">
    <property type="entry name" value="DUF4365"/>
    <property type="match status" value="1"/>
</dbReference>
<evidence type="ECO:0000313" key="2">
    <source>
        <dbReference type="EMBL" id="QSV44752.1"/>
    </source>
</evidence>
<name>A0ABX7Q035_9BACT</name>
<proteinExistence type="predicted"/>
<feature type="domain" description="DUF4365" evidence="1">
    <location>
        <begin position="13"/>
        <end position="147"/>
    </location>
</feature>
<evidence type="ECO:0000259" key="1">
    <source>
        <dbReference type="Pfam" id="PF14280"/>
    </source>
</evidence>
<accession>A0ABX7Q035</accession>